<dbReference type="Pfam" id="PF00903">
    <property type="entry name" value="Glyoxalase"/>
    <property type="match status" value="1"/>
</dbReference>
<dbReference type="SUPFAM" id="SSF54593">
    <property type="entry name" value="Glyoxalase/Bleomycin resistance protein/Dihydroxybiphenyl dioxygenase"/>
    <property type="match status" value="1"/>
</dbReference>
<dbReference type="Pfam" id="PF08327">
    <property type="entry name" value="AHSA1"/>
    <property type="match status" value="1"/>
</dbReference>
<dbReference type="InterPro" id="IPR004360">
    <property type="entry name" value="Glyas_Fos-R_dOase_dom"/>
</dbReference>
<dbReference type="InterPro" id="IPR029068">
    <property type="entry name" value="Glyas_Bleomycin-R_OHBP_Dase"/>
</dbReference>
<gene>
    <name evidence="3" type="ORF">GCM10009682_63000</name>
</gene>
<name>A0ABP4Z0C0_9ACTN</name>
<proteinExistence type="inferred from homology"/>
<keyword evidence="4" id="KW-1185">Reference proteome</keyword>
<feature type="domain" description="VOC" evidence="2">
    <location>
        <begin position="135"/>
        <end position="250"/>
    </location>
</feature>
<dbReference type="PROSITE" id="PS51819">
    <property type="entry name" value="VOC"/>
    <property type="match status" value="1"/>
</dbReference>
<comment type="similarity">
    <text evidence="1">Belongs to the AHA1 family.</text>
</comment>
<dbReference type="Gene3D" id="3.30.530.20">
    <property type="match status" value="1"/>
</dbReference>
<dbReference type="Gene3D" id="3.30.720.110">
    <property type="match status" value="1"/>
</dbReference>
<accession>A0ABP4Z0C0</accession>
<organism evidence="3 4">
    <name type="scientific">Luedemannella flava</name>
    <dbReference type="NCBI Taxonomy" id="349316"/>
    <lineage>
        <taxon>Bacteria</taxon>
        <taxon>Bacillati</taxon>
        <taxon>Actinomycetota</taxon>
        <taxon>Actinomycetes</taxon>
        <taxon>Micromonosporales</taxon>
        <taxon>Micromonosporaceae</taxon>
        <taxon>Luedemannella</taxon>
    </lineage>
</organism>
<evidence type="ECO:0000313" key="4">
    <source>
        <dbReference type="Proteomes" id="UP001500218"/>
    </source>
</evidence>
<dbReference type="InterPro" id="IPR013538">
    <property type="entry name" value="ASHA1/2-like_C"/>
</dbReference>
<dbReference type="InterPro" id="IPR023393">
    <property type="entry name" value="START-like_dom_sf"/>
</dbReference>
<dbReference type="SUPFAM" id="SSF55961">
    <property type="entry name" value="Bet v1-like"/>
    <property type="match status" value="1"/>
</dbReference>
<dbReference type="EMBL" id="BAAALT010000296">
    <property type="protein sequence ID" value="GAA1836348.1"/>
    <property type="molecule type" value="Genomic_DNA"/>
</dbReference>
<protein>
    <recommendedName>
        <fullName evidence="2">VOC domain-containing protein</fullName>
    </recommendedName>
</protein>
<dbReference type="Proteomes" id="UP001500218">
    <property type="component" value="Unassembled WGS sequence"/>
</dbReference>
<sequence>MDPATAFRAFTEEIDRWWLPGPINAFDSSRLLTMRIEPGVDGRVLEIYDNGDALELGRITVWEPGARLVFRSGVDDTEVDVRFASDGDGTRVTVEQYVLPDGDADTAGLFWPKIAHWLVPWCRAHDAARPVHRLAPVSVGLHYEDPAAAARWLADAFGLRSWDRIPAEGDAPDWIELHVGPVAILLFPLDGKRSPEPVTHQTWVYVDDLDAHLKRAEAAGATIVRGIGQDGYRAYTAEDLEGHRWTFAQAPPAMRPVDGAGR</sequence>
<dbReference type="InterPro" id="IPR037523">
    <property type="entry name" value="VOC_core"/>
</dbReference>
<evidence type="ECO:0000313" key="3">
    <source>
        <dbReference type="EMBL" id="GAA1836348.1"/>
    </source>
</evidence>
<evidence type="ECO:0000259" key="2">
    <source>
        <dbReference type="PROSITE" id="PS51819"/>
    </source>
</evidence>
<reference evidence="4" key="1">
    <citation type="journal article" date="2019" name="Int. J. Syst. Evol. Microbiol.">
        <title>The Global Catalogue of Microorganisms (GCM) 10K type strain sequencing project: providing services to taxonomists for standard genome sequencing and annotation.</title>
        <authorList>
            <consortium name="The Broad Institute Genomics Platform"/>
            <consortium name="The Broad Institute Genome Sequencing Center for Infectious Disease"/>
            <person name="Wu L."/>
            <person name="Ma J."/>
        </authorList>
    </citation>
    <scope>NUCLEOTIDE SEQUENCE [LARGE SCALE GENOMIC DNA]</scope>
    <source>
        <strain evidence="4">JCM 13250</strain>
    </source>
</reference>
<comment type="caution">
    <text evidence="3">The sequence shown here is derived from an EMBL/GenBank/DDBJ whole genome shotgun (WGS) entry which is preliminary data.</text>
</comment>
<dbReference type="Gene3D" id="3.30.720.120">
    <property type="match status" value="1"/>
</dbReference>
<evidence type="ECO:0000256" key="1">
    <source>
        <dbReference type="ARBA" id="ARBA00006817"/>
    </source>
</evidence>